<proteinExistence type="evidence at transcript level"/>
<dbReference type="PANTHER" id="PTHR11802">
    <property type="entry name" value="SERINE PROTEASE FAMILY S10 SERINE CARBOXYPEPTIDASE"/>
    <property type="match status" value="1"/>
</dbReference>
<dbReference type="SUPFAM" id="SSF53474">
    <property type="entry name" value="alpha/beta-Hydrolases"/>
    <property type="match status" value="1"/>
</dbReference>
<dbReference type="EMBL" id="JW865936">
    <property type="protein sequence ID" value="AFO98453.1"/>
    <property type="molecule type" value="mRNA"/>
</dbReference>
<dbReference type="PANTHER" id="PTHR11802:SF201">
    <property type="entry name" value="CARBOXYPEPTIDASE"/>
    <property type="match status" value="1"/>
</dbReference>
<dbReference type="Pfam" id="PF00450">
    <property type="entry name" value="Peptidase_S10"/>
    <property type="match status" value="1"/>
</dbReference>
<dbReference type="AlphaFoldDB" id="V9KJ39"/>
<reference evidence="2" key="1">
    <citation type="journal article" date="2014" name="Nature">
        <title>Elephant shark genome provides unique insights into gnathostome evolution.</title>
        <authorList>
            <consortium name="International Elephant Shark Genome Sequencing Consortium"/>
            <person name="Venkatesh B."/>
            <person name="Lee A.P."/>
            <person name="Ravi V."/>
            <person name="Maurya A.K."/>
            <person name="Lian M.M."/>
            <person name="Swann J.B."/>
            <person name="Ohta Y."/>
            <person name="Flajnik M.F."/>
            <person name="Sutoh Y."/>
            <person name="Kasahara M."/>
            <person name="Hoon S."/>
            <person name="Gangu V."/>
            <person name="Roy S.W."/>
            <person name="Irimia M."/>
            <person name="Korzh V."/>
            <person name="Kondrychyn I."/>
            <person name="Lim Z.W."/>
            <person name="Tay B.H."/>
            <person name="Tohari S."/>
            <person name="Kong K.W."/>
            <person name="Ho S."/>
            <person name="Lorente-Galdos B."/>
            <person name="Quilez J."/>
            <person name="Marques-Bonet T."/>
            <person name="Raney B.J."/>
            <person name="Ingham P.W."/>
            <person name="Tay A."/>
            <person name="Hillier L.W."/>
            <person name="Minx P."/>
            <person name="Boehm T."/>
            <person name="Wilson R.K."/>
            <person name="Brenner S."/>
            <person name="Warren W.C."/>
        </authorList>
    </citation>
    <scope>NUCLEOTIDE SEQUENCE</scope>
    <source>
        <tissue evidence="2">Spleen</tissue>
    </source>
</reference>
<organism evidence="2">
    <name type="scientific">Callorhinchus milii</name>
    <name type="common">Ghost shark</name>
    <dbReference type="NCBI Taxonomy" id="7868"/>
    <lineage>
        <taxon>Eukaryota</taxon>
        <taxon>Metazoa</taxon>
        <taxon>Chordata</taxon>
        <taxon>Craniata</taxon>
        <taxon>Vertebrata</taxon>
        <taxon>Chondrichthyes</taxon>
        <taxon>Holocephali</taxon>
        <taxon>Chimaeriformes</taxon>
        <taxon>Callorhinchidae</taxon>
        <taxon>Callorhinchus</taxon>
    </lineage>
</organism>
<dbReference type="GO" id="GO:0004185">
    <property type="term" value="F:serine-type carboxypeptidase activity"/>
    <property type="evidence" value="ECO:0007669"/>
    <property type="project" value="InterPro"/>
</dbReference>
<evidence type="ECO:0000313" key="2">
    <source>
        <dbReference type="EMBL" id="AFO98453.1"/>
    </source>
</evidence>
<comment type="similarity">
    <text evidence="1">Belongs to the peptidase S10 family.</text>
</comment>
<dbReference type="InterPro" id="IPR029058">
    <property type="entry name" value="AB_hydrolase_fold"/>
</dbReference>
<dbReference type="InterPro" id="IPR001563">
    <property type="entry name" value="Peptidase_S10"/>
</dbReference>
<name>V9KJ39_CALMI</name>
<sequence>MYSLYMDCAGGVRGDKRILRDLHSLLRFYSFHTIRQEVGNVPPCINSTAQTSWLNRPDVRKALHIPPTLPTWELCSDQVAERYVREYQTMESFYLKLLGGGLRGLVYNGDTDMACNFMGDQWFVQSLNLKKTREYQMWIYKKQIAGFYEQFGNLTFLTVKGAGHMVPQEAPGPAFHMFKSFLTNSDY</sequence>
<dbReference type="GO" id="GO:0006508">
    <property type="term" value="P:proteolysis"/>
    <property type="evidence" value="ECO:0007669"/>
    <property type="project" value="InterPro"/>
</dbReference>
<accession>V9KJ39</accession>
<protein>
    <submittedName>
        <fullName evidence="2">Lysosomal protective protein-like protein</fullName>
    </submittedName>
</protein>
<evidence type="ECO:0000256" key="1">
    <source>
        <dbReference type="ARBA" id="ARBA00009431"/>
    </source>
</evidence>
<dbReference type="PROSITE" id="PS00560">
    <property type="entry name" value="CARBOXYPEPT_SER_HIS"/>
    <property type="match status" value="1"/>
</dbReference>
<dbReference type="Gene3D" id="3.40.50.1820">
    <property type="entry name" value="alpha/beta hydrolase"/>
    <property type="match status" value="1"/>
</dbReference>
<dbReference type="InterPro" id="IPR033124">
    <property type="entry name" value="Ser_caboxypep_his_AS"/>
</dbReference>